<dbReference type="PANTHER" id="PTHR33074:SF134">
    <property type="entry name" value="EXPRESSED PROTEIN"/>
    <property type="match status" value="1"/>
</dbReference>
<feature type="domain" description="DUF1618" evidence="1">
    <location>
        <begin position="542"/>
        <end position="685"/>
    </location>
</feature>
<dbReference type="Proteomes" id="UP000007752">
    <property type="component" value="Chromosome 3"/>
</dbReference>
<proteinExistence type="predicted"/>
<dbReference type="EMBL" id="CM000140">
    <property type="protein sequence ID" value="EAZ25802.1"/>
    <property type="molecule type" value="Genomic_DNA"/>
</dbReference>
<accession>A3AER3</accession>
<dbReference type="PANTHER" id="PTHR33074">
    <property type="entry name" value="EXPRESSED PROTEIN-RELATED"/>
    <property type="match status" value="1"/>
</dbReference>
<sequence length="776" mass="88235">MGISSASYHPPTLQLPSSAVGASRRCGSPDWVMLDETAYISDRRNKSTAESQTSEGQIIQVSFWLVDPPGLSYFTVHCPGLEEDGLDLSPCDYFVYRAAPWSPWLDLLPDPNVMSFNSKKFGLFPCRSGVSEHYNVAFLNIEWVPSDVACQFELYIFSSKNRKWDVKPVLQDLSRSENHKVALEHEIDKLINIGHDSLCLVDLWHGIILLEKMFDDYPVVRYMTFPKPVVYTTDAYGETVCGETAPECVRDVACCNGLIKFVDVEYCYTDETNGNGWKATTWNRLPSWKDWRKRFTVDKTDILVDPSYAAVLPELWDNNTKNMELKRLICSIPTLSMLDDDFLYMITKMNEEDKNAWIISVDMKHNTLQDVAPISAARFSILSSICHPCAISKYLKISWISAIAVGDANGYIYEGHFRPPPSATSRRCGSPDWVMLDETAYISDRRNKSTAESQTSEGQIIQVSFWLVDPPGLSYFTVHCPGLEEDGLDSCQFELYIFSSKNRKWDVKPVLQDLSRSENHKVALEHEIDKLINIGHDSLCLVDLWHGIILLEKMFDDYPVVRYMTFPKPVVYTTDAYGETVCGETAPECVRDVACCNGLIKFVDVEYCYTDETNGNGWKATTWNRLPSWKDWRKRFTVDKTDILVDPSYAAVLPELWDNNTKNMELKRLICSIPTLSMLDDDFLYMITKMNEEDKNAWIISVDMKHNTLQDVAPISAARFSILSSICHPCAISKYLKISWISAIAVGDANGYIYEGQYIINKIQLKMGVDVCTSTI</sequence>
<protein>
    <recommendedName>
        <fullName evidence="1">DUF1618 domain-containing protein</fullName>
    </recommendedName>
</protein>
<gene>
    <name evidence="2" type="ORF">OsJ_09644</name>
</gene>
<dbReference type="AlphaFoldDB" id="A3AER3"/>
<feature type="domain" description="DUF1618" evidence="1">
    <location>
        <begin position="201"/>
        <end position="344"/>
    </location>
</feature>
<organism evidence="2">
    <name type="scientific">Oryza sativa subsp. japonica</name>
    <name type="common">Rice</name>
    <dbReference type="NCBI Taxonomy" id="39947"/>
    <lineage>
        <taxon>Eukaryota</taxon>
        <taxon>Viridiplantae</taxon>
        <taxon>Streptophyta</taxon>
        <taxon>Embryophyta</taxon>
        <taxon>Tracheophyta</taxon>
        <taxon>Spermatophyta</taxon>
        <taxon>Magnoliopsida</taxon>
        <taxon>Liliopsida</taxon>
        <taxon>Poales</taxon>
        <taxon>Poaceae</taxon>
        <taxon>BOP clade</taxon>
        <taxon>Oryzoideae</taxon>
        <taxon>Oryzeae</taxon>
        <taxon>Oryzinae</taxon>
        <taxon>Oryza</taxon>
        <taxon>Oryza sativa</taxon>
    </lineage>
</organism>
<dbReference type="Pfam" id="PF07762">
    <property type="entry name" value="DUF1618"/>
    <property type="match status" value="2"/>
</dbReference>
<dbReference type="InterPro" id="IPR011676">
    <property type="entry name" value="DUF1618"/>
</dbReference>
<reference evidence="2" key="2">
    <citation type="submission" date="2008-12" db="EMBL/GenBank/DDBJ databases">
        <title>Improved gene annotation of the rice (Oryza sativa) genomes.</title>
        <authorList>
            <person name="Wang J."/>
            <person name="Li R."/>
            <person name="Fan W."/>
            <person name="Huang Q."/>
            <person name="Zhang J."/>
            <person name="Zhou Y."/>
            <person name="Hu Y."/>
            <person name="Zi S."/>
            <person name="Li J."/>
            <person name="Ni P."/>
            <person name="Zheng H."/>
            <person name="Zhang Y."/>
            <person name="Zhao M."/>
            <person name="Hao Q."/>
            <person name="McDermott J."/>
            <person name="Samudrala R."/>
            <person name="Kristiansen K."/>
            <person name="Wong G.K.-S."/>
        </authorList>
    </citation>
    <scope>NUCLEOTIDE SEQUENCE</scope>
</reference>
<name>A3AER3_ORYSJ</name>
<reference evidence="2" key="1">
    <citation type="journal article" date="2005" name="PLoS Biol.">
        <title>The genomes of Oryza sativa: a history of duplications.</title>
        <authorList>
            <person name="Yu J."/>
            <person name="Wang J."/>
            <person name="Lin W."/>
            <person name="Li S."/>
            <person name="Li H."/>
            <person name="Zhou J."/>
            <person name="Ni P."/>
            <person name="Dong W."/>
            <person name="Hu S."/>
            <person name="Zeng C."/>
            <person name="Zhang J."/>
            <person name="Zhang Y."/>
            <person name="Li R."/>
            <person name="Xu Z."/>
            <person name="Li S."/>
            <person name="Li X."/>
            <person name="Zheng H."/>
            <person name="Cong L."/>
            <person name="Lin L."/>
            <person name="Yin J."/>
            <person name="Geng J."/>
            <person name="Li G."/>
            <person name="Shi J."/>
            <person name="Liu J."/>
            <person name="Lv H."/>
            <person name="Li J."/>
            <person name="Wang J."/>
            <person name="Deng Y."/>
            <person name="Ran L."/>
            <person name="Shi X."/>
            <person name="Wang X."/>
            <person name="Wu Q."/>
            <person name="Li C."/>
            <person name="Ren X."/>
            <person name="Wang J."/>
            <person name="Wang X."/>
            <person name="Li D."/>
            <person name="Liu D."/>
            <person name="Zhang X."/>
            <person name="Ji Z."/>
            <person name="Zhao W."/>
            <person name="Sun Y."/>
            <person name="Zhang Z."/>
            <person name="Bao J."/>
            <person name="Han Y."/>
            <person name="Dong L."/>
            <person name="Ji J."/>
            <person name="Chen P."/>
            <person name="Wu S."/>
            <person name="Liu J."/>
            <person name="Xiao Y."/>
            <person name="Bu D."/>
            <person name="Tan J."/>
            <person name="Yang L."/>
            <person name="Ye C."/>
            <person name="Zhang J."/>
            <person name="Xu J."/>
            <person name="Zhou Y."/>
            <person name="Yu Y."/>
            <person name="Zhang B."/>
            <person name="Zhuang S."/>
            <person name="Wei H."/>
            <person name="Liu B."/>
            <person name="Lei M."/>
            <person name="Yu H."/>
            <person name="Li Y."/>
            <person name="Xu H."/>
            <person name="Wei S."/>
            <person name="He X."/>
            <person name="Fang L."/>
            <person name="Zhang Z."/>
            <person name="Zhang Y."/>
            <person name="Huang X."/>
            <person name="Su Z."/>
            <person name="Tong W."/>
            <person name="Li J."/>
            <person name="Tong Z."/>
            <person name="Li S."/>
            <person name="Ye J."/>
            <person name="Wang L."/>
            <person name="Fang L."/>
            <person name="Lei T."/>
            <person name="Chen C."/>
            <person name="Chen H."/>
            <person name="Xu Z."/>
            <person name="Li H."/>
            <person name="Huang H."/>
            <person name="Zhang F."/>
            <person name="Xu H."/>
            <person name="Li N."/>
            <person name="Zhao C."/>
            <person name="Li S."/>
            <person name="Dong L."/>
            <person name="Huang Y."/>
            <person name="Li L."/>
            <person name="Xi Y."/>
            <person name="Qi Q."/>
            <person name="Li W."/>
            <person name="Zhang B."/>
            <person name="Hu W."/>
            <person name="Zhang Y."/>
            <person name="Tian X."/>
            <person name="Jiao Y."/>
            <person name="Liang X."/>
            <person name="Jin J."/>
            <person name="Gao L."/>
            <person name="Zheng W."/>
            <person name="Hao B."/>
            <person name="Liu S."/>
            <person name="Wang W."/>
            <person name="Yuan L."/>
            <person name="Cao M."/>
            <person name="McDermott J."/>
            <person name="Samudrala R."/>
            <person name="Wang J."/>
            <person name="Wong G.K."/>
            <person name="Yang H."/>
        </authorList>
    </citation>
    <scope>NUCLEOTIDE SEQUENCE [LARGE SCALE GENOMIC DNA]</scope>
</reference>
<evidence type="ECO:0000259" key="1">
    <source>
        <dbReference type="Pfam" id="PF07762"/>
    </source>
</evidence>
<evidence type="ECO:0000313" key="2">
    <source>
        <dbReference type="EMBL" id="EAZ25802.1"/>
    </source>
</evidence>